<protein>
    <submittedName>
        <fullName evidence="1">Pc16g11810 protein</fullName>
    </submittedName>
</protein>
<dbReference type="VEuPathDB" id="FungiDB:PCH_Pc16g11810"/>
<dbReference type="AlphaFoldDB" id="B6H9T5"/>
<dbReference type="OrthoDB" id="4440408at2759"/>
<dbReference type="eggNOG" id="ENOG502RPJ7">
    <property type="taxonomic scope" value="Eukaryota"/>
</dbReference>
<sequence length="248" mass="29474">MPDVNGLFADFSHNMISVDNMMCPEKANKPLIHVEKPIGRYGFWRIAQKCRRRNHYDAYCRDTKKNDAYEWAQSVIKTEMQLCATVQRMLFLKEEIQKVHVSSIEHDEKQLLRWDEELVLLDKEYWRLERTLYIAECDGRRGEPSKRAYSSLRESPGWHLKSKWLREDCARRGGCCGRQCKCCERPPDTHHMKGWGHCTTECACCNRQRGFELQDADRKLFQPEFDVSRRPTSWYSRAIFHAYIWGLD</sequence>
<dbReference type="HOGENOM" id="CLU_072091_0_0_1"/>
<accession>B6H9T5</accession>
<gene>
    <name evidence="1" type="ORF">Pc16g11810</name>
    <name evidence="1" type="ORF">PCH_Pc16g11810</name>
</gene>
<proteinExistence type="predicted"/>
<dbReference type="Proteomes" id="UP000000724">
    <property type="component" value="Contig Pc00c16"/>
</dbReference>
<keyword evidence="2" id="KW-1185">Reference proteome</keyword>
<organism evidence="1 2">
    <name type="scientific">Penicillium rubens (strain ATCC 28089 / DSM 1075 / NRRL 1951 / Wisconsin 54-1255)</name>
    <name type="common">Penicillium chrysogenum</name>
    <dbReference type="NCBI Taxonomy" id="500485"/>
    <lineage>
        <taxon>Eukaryota</taxon>
        <taxon>Fungi</taxon>
        <taxon>Dikarya</taxon>
        <taxon>Ascomycota</taxon>
        <taxon>Pezizomycotina</taxon>
        <taxon>Eurotiomycetes</taxon>
        <taxon>Eurotiomycetidae</taxon>
        <taxon>Eurotiales</taxon>
        <taxon>Aspergillaceae</taxon>
        <taxon>Penicillium</taxon>
        <taxon>Penicillium chrysogenum species complex</taxon>
    </lineage>
</organism>
<dbReference type="OMA" id="CTTECAC"/>
<name>B6H9T5_PENRW</name>
<dbReference type="BioCyc" id="PCHR:PC16G11810-MONOMER"/>
<reference evidence="1 2" key="1">
    <citation type="journal article" date="2008" name="Nat. Biotechnol.">
        <title>Genome sequencing and analysis of the filamentous fungus Penicillium chrysogenum.</title>
        <authorList>
            <person name="van den Berg M.A."/>
            <person name="Albang R."/>
            <person name="Albermann K."/>
            <person name="Badger J.H."/>
            <person name="Daran J.-M."/>
            <person name="Driessen A.J.M."/>
            <person name="Garcia-Estrada C."/>
            <person name="Fedorova N.D."/>
            <person name="Harris D.M."/>
            <person name="Heijne W.H.M."/>
            <person name="Joardar V.S."/>
            <person name="Kiel J.A.K.W."/>
            <person name="Kovalchuk A."/>
            <person name="Martin J.F."/>
            <person name="Nierman W.C."/>
            <person name="Nijland J.G."/>
            <person name="Pronk J.T."/>
            <person name="Roubos J.A."/>
            <person name="van der Klei I.J."/>
            <person name="van Peij N.N.M.E."/>
            <person name="Veenhuis M."/>
            <person name="von Doehren H."/>
            <person name="Wagner C."/>
            <person name="Wortman J.R."/>
            <person name="Bovenberg R.A.L."/>
        </authorList>
    </citation>
    <scope>NUCLEOTIDE SEQUENCE [LARGE SCALE GENOMIC DNA]</scope>
    <source>
        <strain evidence="2">ATCC 28089 / DSM 1075 / NRRL 1951 / Wisconsin 54-1255</strain>
    </source>
</reference>
<evidence type="ECO:0000313" key="1">
    <source>
        <dbReference type="EMBL" id="CAP93851.1"/>
    </source>
</evidence>
<evidence type="ECO:0000313" key="2">
    <source>
        <dbReference type="Proteomes" id="UP000000724"/>
    </source>
</evidence>
<dbReference type="EMBL" id="AM920431">
    <property type="protein sequence ID" value="CAP93851.1"/>
    <property type="molecule type" value="Genomic_DNA"/>
</dbReference>